<dbReference type="GO" id="GO:0005886">
    <property type="term" value="C:plasma membrane"/>
    <property type="evidence" value="ECO:0007669"/>
    <property type="project" value="TreeGrafter"/>
</dbReference>
<sequence length="1078" mass="119867">MKTSHADWISNIVRYFANSKLTPLIVAASLIAGCFAVLAIPREEEPQISVPMFDIFVAYPGANAEEVEQRIVNLGERKLWEIPGVEYIYSTAHADGALLIVRFKVGENVEDSLIKLYTKVFSNLDFLPAGASQPLIKVRSIDDVPILTITFYSESRDQVSLRKTVAHLQTILNAIPDVSETQITGGRKRQFKVLFDEQKLKNRYLSPIDIAQLIRSANTKTSAGHLLTTPQLEWVEANSFFKSKTDLENLVIGVSAGSEVLLKDVAQVIDGPDEEEHDVNIRFGQAEGEIGKGPFPATTLSISKRKGTNAADLAHEILHQLKSLESTVMPPDVRYEVTRNYGETAKEKSDELLFHMAIAVFGVSLLIALILGVYEAGVVAVAIPMTLAMTLTAFYFWDFTLNRITLFALIFSIGILVDDPIVDVENIVRHLRLPENRGKPLLEVTIEAVNEVRSPLILATLTVICAILPMAFVRGLMGPYMKPIPLGSAAAMVFSMLVAFIATPWAAYHILGSAHRRGRLKEHDEHAKEDFLTRLYYAYMKPLIYNGRVRSIFLLSLAGLLLLSCLLIPLKAVRVKMLPFDNKNEFQVILNMPEGAPIEKTKAVLSEIADYLTTVPEVHDIESYAGTSSPYNFNGLVRHYFLRREPYHGDLQVNLVGKHERKRQSHDIASSVRPKIHEIVSRAGGYVQVAEVPPGPPVLSTLVLEIYGPSLEGQHKLARQIETLLSQTEGVTDLATYEEAEQDLLRFNIDTSKASLNGILVSQIAEVIRTAVEGTTVDLLHLPDEYEPAEIVLRLPPEKRKDAEAVSGITMLSRFGQPIALKDLIKSEKTKKDFPIYHKNLMRVSYVIADVTGPYESPIYAILKLKGELNQLPLPSESQTGLKQLFTEQPKSSHQWTVKWDGEWQITYEVFRDLGIAFAAVLLLIYILVVGWFRSFKTPWIIMLPIPLTLIGILPAHWLTNIFFTATSMIGLIAGAGIVVRNSIILVDFIELRLAEGMPLEEAVIDAGAKRFRPMLLTAMAVVVGAAVILFDPIFQGLALSLMAGEVASTFLSRTAVPVFYYMAMKKQSNPKQERVLS</sequence>
<dbReference type="SUPFAM" id="SSF82866">
    <property type="entry name" value="Multidrug efflux transporter AcrB transmembrane domain"/>
    <property type="match status" value="2"/>
</dbReference>
<feature type="transmembrane region" description="Helical" evidence="1">
    <location>
        <begin position="21"/>
        <end position="40"/>
    </location>
</feature>
<gene>
    <name evidence="2" type="ORF">COV74_00960</name>
</gene>
<reference evidence="2 3" key="1">
    <citation type="submission" date="2017-09" db="EMBL/GenBank/DDBJ databases">
        <title>Depth-based differentiation of microbial function through sediment-hosted aquifers and enrichment of novel symbionts in the deep terrestrial subsurface.</title>
        <authorList>
            <person name="Probst A.J."/>
            <person name="Ladd B."/>
            <person name="Jarett J.K."/>
            <person name="Geller-Mcgrath D.E."/>
            <person name="Sieber C.M."/>
            <person name="Emerson J.B."/>
            <person name="Anantharaman K."/>
            <person name="Thomas B.C."/>
            <person name="Malmstrom R."/>
            <person name="Stieglmeier M."/>
            <person name="Klingl A."/>
            <person name="Woyke T."/>
            <person name="Ryan C.M."/>
            <person name="Banfield J.F."/>
        </authorList>
    </citation>
    <scope>NUCLEOTIDE SEQUENCE [LARGE SCALE GENOMIC DNA]</scope>
    <source>
        <strain evidence="2">CG11_big_fil_rev_8_21_14_0_20_45_26</strain>
    </source>
</reference>
<feature type="transmembrane region" description="Helical" evidence="1">
    <location>
        <begin position="456"/>
        <end position="477"/>
    </location>
</feature>
<dbReference type="AlphaFoldDB" id="A0A2H0LSG6"/>
<keyword evidence="1" id="KW-1133">Transmembrane helix</keyword>
<evidence type="ECO:0000313" key="2">
    <source>
        <dbReference type="EMBL" id="PIQ87363.1"/>
    </source>
</evidence>
<feature type="transmembrane region" description="Helical" evidence="1">
    <location>
        <begin position="378"/>
        <end position="397"/>
    </location>
</feature>
<keyword evidence="1" id="KW-0472">Membrane</keyword>
<comment type="caution">
    <text evidence="2">The sequence shown here is derived from an EMBL/GenBank/DDBJ whole genome shotgun (WGS) entry which is preliminary data.</text>
</comment>
<dbReference type="Gene3D" id="3.30.70.1320">
    <property type="entry name" value="Multidrug efflux transporter AcrB pore domain like"/>
    <property type="match status" value="1"/>
</dbReference>
<dbReference type="PANTHER" id="PTHR32063">
    <property type="match status" value="1"/>
</dbReference>
<feature type="transmembrane region" description="Helical" evidence="1">
    <location>
        <begin position="489"/>
        <end position="511"/>
    </location>
</feature>
<dbReference type="Gene3D" id="3.30.70.1430">
    <property type="entry name" value="Multidrug efflux transporter AcrB pore domain"/>
    <property type="match status" value="2"/>
</dbReference>
<proteinExistence type="predicted"/>
<dbReference type="Gene3D" id="1.20.1640.10">
    <property type="entry name" value="Multidrug efflux transporter AcrB transmembrane domain"/>
    <property type="match status" value="2"/>
</dbReference>
<feature type="transmembrane region" description="Helical" evidence="1">
    <location>
        <begin position="352"/>
        <end position="371"/>
    </location>
</feature>
<dbReference type="InterPro" id="IPR027463">
    <property type="entry name" value="AcrB_DN_DC_subdom"/>
</dbReference>
<dbReference type="PRINTS" id="PR00702">
    <property type="entry name" value="ACRIFLAVINRP"/>
</dbReference>
<protein>
    <submittedName>
        <fullName evidence="2">Multidrug transporter AcrB</fullName>
    </submittedName>
</protein>
<feature type="transmembrane region" description="Helical" evidence="1">
    <location>
        <begin position="551"/>
        <end position="570"/>
    </location>
</feature>
<feature type="transmembrane region" description="Helical" evidence="1">
    <location>
        <begin position="970"/>
        <end position="994"/>
    </location>
</feature>
<dbReference type="Pfam" id="PF00873">
    <property type="entry name" value="ACR_tran"/>
    <property type="match status" value="1"/>
</dbReference>
<dbReference type="GO" id="GO:0042910">
    <property type="term" value="F:xenobiotic transmembrane transporter activity"/>
    <property type="evidence" value="ECO:0007669"/>
    <property type="project" value="TreeGrafter"/>
</dbReference>
<feature type="transmembrane region" description="Helical" evidence="1">
    <location>
        <begin position="1047"/>
        <end position="1065"/>
    </location>
</feature>
<dbReference type="SUPFAM" id="SSF82714">
    <property type="entry name" value="Multidrug efflux transporter AcrB TolC docking domain, DN and DC subdomains"/>
    <property type="match status" value="2"/>
</dbReference>
<feature type="transmembrane region" description="Helical" evidence="1">
    <location>
        <begin position="914"/>
        <end position="933"/>
    </location>
</feature>
<name>A0A2H0LSG6_9BACT</name>
<dbReference type="EMBL" id="PCVY01000013">
    <property type="protein sequence ID" value="PIQ87363.1"/>
    <property type="molecule type" value="Genomic_DNA"/>
</dbReference>
<dbReference type="PANTHER" id="PTHR32063:SF16">
    <property type="entry name" value="CATION EFFLUX SYSTEM (ACRB_ACRD_ACRF FAMILY)"/>
    <property type="match status" value="1"/>
</dbReference>
<dbReference type="PROSITE" id="PS51257">
    <property type="entry name" value="PROKAR_LIPOPROTEIN"/>
    <property type="match status" value="1"/>
</dbReference>
<evidence type="ECO:0000256" key="1">
    <source>
        <dbReference type="SAM" id="Phobius"/>
    </source>
</evidence>
<feature type="transmembrane region" description="Helical" evidence="1">
    <location>
        <begin position="940"/>
        <end position="958"/>
    </location>
</feature>
<evidence type="ECO:0000313" key="3">
    <source>
        <dbReference type="Proteomes" id="UP000230859"/>
    </source>
</evidence>
<dbReference type="Gene3D" id="3.30.2090.10">
    <property type="entry name" value="Multidrug efflux transporter AcrB TolC docking domain, DN and DC subdomains"/>
    <property type="match status" value="2"/>
</dbReference>
<dbReference type="Gene3D" id="3.30.70.1440">
    <property type="entry name" value="Multidrug efflux transporter AcrB pore domain"/>
    <property type="match status" value="1"/>
</dbReference>
<dbReference type="SUPFAM" id="SSF82693">
    <property type="entry name" value="Multidrug efflux transporter AcrB pore domain, PN1, PN2, PC1 and PC2 subdomains"/>
    <property type="match status" value="3"/>
</dbReference>
<organism evidence="2 3">
    <name type="scientific">Candidatus Abzuiibacterium crystallinum</name>
    <dbReference type="NCBI Taxonomy" id="1974748"/>
    <lineage>
        <taxon>Bacteria</taxon>
        <taxon>Pseudomonadati</taxon>
        <taxon>Candidatus Omnitrophota</taxon>
        <taxon>Candidatus Abzuiibacterium</taxon>
    </lineage>
</organism>
<dbReference type="InterPro" id="IPR001036">
    <property type="entry name" value="Acrflvin-R"/>
</dbReference>
<keyword evidence="1" id="KW-0812">Transmembrane</keyword>
<feature type="transmembrane region" description="Helical" evidence="1">
    <location>
        <begin position="403"/>
        <end position="422"/>
    </location>
</feature>
<accession>A0A2H0LSG6</accession>
<feature type="transmembrane region" description="Helical" evidence="1">
    <location>
        <begin position="1015"/>
        <end position="1035"/>
    </location>
</feature>
<dbReference type="Proteomes" id="UP000230859">
    <property type="component" value="Unassembled WGS sequence"/>
</dbReference>